<dbReference type="InterPro" id="IPR036737">
    <property type="entry name" value="OmpA-like_sf"/>
</dbReference>
<evidence type="ECO:0000256" key="1">
    <source>
        <dbReference type="ARBA" id="ARBA00004442"/>
    </source>
</evidence>
<dbReference type="InterPro" id="IPR011659">
    <property type="entry name" value="WD40"/>
</dbReference>
<dbReference type="PRINTS" id="PR01021">
    <property type="entry name" value="OMPADOMAIN"/>
</dbReference>
<organism evidence="7 8">
    <name type="scientific">Constantimarinum furrinae</name>
    <dbReference type="NCBI Taxonomy" id="2562285"/>
    <lineage>
        <taxon>Bacteria</taxon>
        <taxon>Pseudomonadati</taxon>
        <taxon>Bacteroidota</taxon>
        <taxon>Flavobacteriia</taxon>
        <taxon>Flavobacteriales</taxon>
        <taxon>Flavobacteriaceae</taxon>
        <taxon>Altibacter/Constantimarinum group</taxon>
        <taxon>Constantimarinum</taxon>
    </lineage>
</organism>
<dbReference type="Pfam" id="PF00691">
    <property type="entry name" value="OmpA"/>
    <property type="match status" value="1"/>
</dbReference>
<dbReference type="Gene3D" id="3.30.1330.60">
    <property type="entry name" value="OmpA-like domain"/>
    <property type="match status" value="1"/>
</dbReference>
<proteinExistence type="predicted"/>
<reference evidence="7 8" key="1">
    <citation type="submission" date="2020-04" db="EMBL/GenBank/DDBJ databases">
        <title>Genome sequence of Altibacter aquimarinus strain ALE3EI.</title>
        <authorList>
            <person name="Oh H.-M."/>
            <person name="Jang D."/>
        </authorList>
    </citation>
    <scope>NUCLEOTIDE SEQUENCE [LARGE SCALE GENOMIC DNA]</scope>
    <source>
        <strain evidence="7 8">ALE3EI</strain>
    </source>
</reference>
<dbReference type="InterPro" id="IPR050330">
    <property type="entry name" value="Bact_OuterMem_StrucFunc"/>
</dbReference>
<dbReference type="Proteomes" id="UP000515514">
    <property type="component" value="Chromosome"/>
</dbReference>
<evidence type="ECO:0000256" key="4">
    <source>
        <dbReference type="PROSITE-ProRule" id="PRU00473"/>
    </source>
</evidence>
<evidence type="ECO:0000256" key="3">
    <source>
        <dbReference type="ARBA" id="ARBA00023237"/>
    </source>
</evidence>
<feature type="signal peptide" evidence="5">
    <location>
        <begin position="1"/>
        <end position="18"/>
    </location>
</feature>
<sequence length="643" mass="73163">MKNITVVLFLLICFNLSAQSSLKKAEKLYNSKAYTEAAELYDEILVRSTQSDSEILLKAADAHFFINNNREAADLYAKAFVAIGDLDEFHFYRYYRSMRGIREYERSDKLYTDYFRKRNNLEEVSSYSKKSAAFYEIMNDTVPSRFSLMNLEVNTAYSEFSPVIYKDRVIFSSSRPGASKELYAWNEQPYLSLYTAKKKENGDLEEVELFSKQINSDFHDATIAFVPESDVVFFTSSYAEKSKLILDNGRTNHFILYRGLIKDGKIVEKEELFFNSKEYSVGHPSVSTDGKYLFFASDMPEGYGGADIYYCKIYEDGMISSPINAGAMINTWGNDFFPHFSNGTLYFASDGHLGFGGLDLFESEFGPDEKLNAAVNLGKNVNTVYDDFGIIFDNTGESGYLSSNRKPGRGDDDLYYFKRKPLACDQIVYGNLKDQKDHSPLSNAMIRLKDSLGIDYTTVMTDSLGNYSYEIPCGHKITVSASKTGYFEQTKDTITGQVDREMLGPINFLLENAEDRIVKDDKGVEKIKMDPIYFDYDKWEVTPEAAVVLDKAVELMTFYPDMVIKIEAHTDSRGSASYNLSLSDKRAKSTRDYLFSKGIEEFRITNANGFGESRLLNECSDGVKCSEDQHDVNRRSDFIIISR</sequence>
<accession>A0A7G8PWK4</accession>
<dbReference type="InterPro" id="IPR008969">
    <property type="entry name" value="CarboxyPept-like_regulatory"/>
</dbReference>
<dbReference type="SUPFAM" id="SSF49464">
    <property type="entry name" value="Carboxypeptidase regulatory domain-like"/>
    <property type="match status" value="1"/>
</dbReference>
<feature type="chain" id="PRO_5028846779" evidence="5">
    <location>
        <begin position="19"/>
        <end position="643"/>
    </location>
</feature>
<dbReference type="PANTHER" id="PTHR30329:SF21">
    <property type="entry name" value="LIPOPROTEIN YIAD-RELATED"/>
    <property type="match status" value="1"/>
</dbReference>
<comment type="subcellular location">
    <subcellularLocation>
        <location evidence="1">Cell outer membrane</location>
    </subcellularLocation>
</comment>
<dbReference type="InterPro" id="IPR006664">
    <property type="entry name" value="OMP_bac"/>
</dbReference>
<evidence type="ECO:0000259" key="6">
    <source>
        <dbReference type="PROSITE" id="PS51123"/>
    </source>
</evidence>
<feature type="domain" description="OmpA-like" evidence="6">
    <location>
        <begin position="522"/>
        <end position="643"/>
    </location>
</feature>
<evidence type="ECO:0000313" key="7">
    <source>
        <dbReference type="EMBL" id="QNJ98720.1"/>
    </source>
</evidence>
<dbReference type="InterPro" id="IPR006665">
    <property type="entry name" value="OmpA-like"/>
</dbReference>
<keyword evidence="3" id="KW-0998">Cell outer membrane</keyword>
<keyword evidence="8" id="KW-1185">Reference proteome</keyword>
<dbReference type="Gene3D" id="2.60.40.1120">
    <property type="entry name" value="Carboxypeptidase-like, regulatory domain"/>
    <property type="match status" value="1"/>
</dbReference>
<name>A0A7G8PWK4_9FLAO</name>
<dbReference type="PANTHER" id="PTHR30329">
    <property type="entry name" value="STATOR ELEMENT OF FLAGELLAR MOTOR COMPLEX"/>
    <property type="match status" value="1"/>
</dbReference>
<dbReference type="CDD" id="cd07185">
    <property type="entry name" value="OmpA_C-like"/>
    <property type="match status" value="1"/>
</dbReference>
<dbReference type="SUPFAM" id="SSF82171">
    <property type="entry name" value="DPP6 N-terminal domain-like"/>
    <property type="match status" value="1"/>
</dbReference>
<protein>
    <submittedName>
        <fullName evidence="7">OmpA family protein</fullName>
    </submittedName>
</protein>
<dbReference type="GO" id="GO:0009279">
    <property type="term" value="C:cell outer membrane"/>
    <property type="evidence" value="ECO:0007669"/>
    <property type="project" value="UniProtKB-SubCell"/>
</dbReference>
<keyword evidence="2 4" id="KW-0472">Membrane</keyword>
<dbReference type="EMBL" id="CP052909">
    <property type="protein sequence ID" value="QNJ98720.1"/>
    <property type="molecule type" value="Genomic_DNA"/>
</dbReference>
<evidence type="ECO:0000313" key="8">
    <source>
        <dbReference type="Proteomes" id="UP000515514"/>
    </source>
</evidence>
<dbReference type="AlphaFoldDB" id="A0A7G8PWK4"/>
<dbReference type="SUPFAM" id="SSF103088">
    <property type="entry name" value="OmpA-like"/>
    <property type="match status" value="1"/>
</dbReference>
<dbReference type="PROSITE" id="PS51123">
    <property type="entry name" value="OMPA_2"/>
    <property type="match status" value="1"/>
</dbReference>
<dbReference type="Pfam" id="PF07676">
    <property type="entry name" value="PD40"/>
    <property type="match status" value="2"/>
</dbReference>
<dbReference type="RefSeq" id="WP_186988605.1">
    <property type="nucleotide sequence ID" value="NZ_CP052909.1"/>
</dbReference>
<gene>
    <name evidence="7" type="ORF">ALE3EI_2175</name>
</gene>
<dbReference type="KEGG" id="alti:ALE3EI_2175"/>
<evidence type="ECO:0000256" key="5">
    <source>
        <dbReference type="SAM" id="SignalP"/>
    </source>
</evidence>
<evidence type="ECO:0000256" key="2">
    <source>
        <dbReference type="ARBA" id="ARBA00023136"/>
    </source>
</evidence>
<keyword evidence="5" id="KW-0732">Signal</keyword>